<dbReference type="InterPro" id="IPR036770">
    <property type="entry name" value="Ankyrin_rpt-contain_sf"/>
</dbReference>
<dbReference type="PROSITE" id="PS50297">
    <property type="entry name" value="ANK_REP_REGION"/>
    <property type="match status" value="1"/>
</dbReference>
<dbReference type="InterPro" id="IPR002110">
    <property type="entry name" value="Ankyrin_rpt"/>
</dbReference>
<dbReference type="EMBL" id="BAABAS010000029">
    <property type="protein sequence ID" value="GAA4241832.1"/>
    <property type="molecule type" value="Genomic_DNA"/>
</dbReference>
<dbReference type="Pfam" id="PF12796">
    <property type="entry name" value="Ank_2"/>
    <property type="match status" value="1"/>
</dbReference>
<feature type="region of interest" description="Disordered" evidence="3">
    <location>
        <begin position="211"/>
        <end position="232"/>
    </location>
</feature>
<dbReference type="Pfam" id="PF13581">
    <property type="entry name" value="HATPase_c_2"/>
    <property type="match status" value="1"/>
</dbReference>
<reference evidence="6" key="1">
    <citation type="journal article" date="2019" name="Int. J. Syst. Evol. Microbiol.">
        <title>The Global Catalogue of Microorganisms (GCM) 10K type strain sequencing project: providing services to taxonomists for standard genome sequencing and annotation.</title>
        <authorList>
            <consortium name="The Broad Institute Genomics Platform"/>
            <consortium name="The Broad Institute Genome Sequencing Center for Infectious Disease"/>
            <person name="Wu L."/>
            <person name="Ma J."/>
        </authorList>
    </citation>
    <scope>NUCLEOTIDE SEQUENCE [LARGE SCALE GENOMIC DNA]</scope>
    <source>
        <strain evidence="6">JCM 17440</strain>
    </source>
</reference>
<gene>
    <name evidence="5" type="ORF">GCM10022254_72270</name>
</gene>
<keyword evidence="1" id="KW-0723">Serine/threonine-protein kinase</keyword>
<dbReference type="SUPFAM" id="SSF48403">
    <property type="entry name" value="Ankyrin repeat"/>
    <property type="match status" value="1"/>
</dbReference>
<dbReference type="Gene3D" id="3.30.565.10">
    <property type="entry name" value="Histidine kinase-like ATPase, C-terminal domain"/>
    <property type="match status" value="1"/>
</dbReference>
<dbReference type="PANTHER" id="PTHR35526:SF3">
    <property type="entry name" value="ANTI-SIGMA-F FACTOR RSBW"/>
    <property type="match status" value="1"/>
</dbReference>
<evidence type="ECO:0000259" key="4">
    <source>
        <dbReference type="Pfam" id="PF13581"/>
    </source>
</evidence>
<dbReference type="SMART" id="SM00248">
    <property type="entry name" value="ANK"/>
    <property type="match status" value="2"/>
</dbReference>
<evidence type="ECO:0000256" key="3">
    <source>
        <dbReference type="SAM" id="MobiDB-lite"/>
    </source>
</evidence>
<keyword evidence="1" id="KW-0808">Transferase</keyword>
<accession>A0ABP8CQ40</accession>
<feature type="compositionally biased region" description="Basic and acidic residues" evidence="3">
    <location>
        <begin position="217"/>
        <end position="227"/>
    </location>
</feature>
<dbReference type="PANTHER" id="PTHR35526">
    <property type="entry name" value="ANTI-SIGMA-F FACTOR RSBW-RELATED"/>
    <property type="match status" value="1"/>
</dbReference>
<evidence type="ECO:0000313" key="6">
    <source>
        <dbReference type="Proteomes" id="UP001501710"/>
    </source>
</evidence>
<keyword evidence="2" id="KW-0040">ANK repeat</keyword>
<evidence type="ECO:0000256" key="1">
    <source>
        <dbReference type="ARBA" id="ARBA00022527"/>
    </source>
</evidence>
<keyword evidence="1" id="KW-0418">Kinase</keyword>
<dbReference type="PROSITE" id="PS50088">
    <property type="entry name" value="ANK_REPEAT"/>
    <property type="match status" value="1"/>
</dbReference>
<protein>
    <recommendedName>
        <fullName evidence="4">Histidine kinase/HSP90-like ATPase domain-containing protein</fullName>
    </recommendedName>
</protein>
<dbReference type="InterPro" id="IPR003594">
    <property type="entry name" value="HATPase_dom"/>
</dbReference>
<dbReference type="InterPro" id="IPR036890">
    <property type="entry name" value="HATPase_C_sf"/>
</dbReference>
<dbReference type="Gene3D" id="1.25.40.20">
    <property type="entry name" value="Ankyrin repeat-containing domain"/>
    <property type="match status" value="1"/>
</dbReference>
<dbReference type="CDD" id="cd16936">
    <property type="entry name" value="HATPase_RsbW-like"/>
    <property type="match status" value="1"/>
</dbReference>
<dbReference type="InterPro" id="IPR050267">
    <property type="entry name" value="Anti-sigma-factor_SerPK"/>
</dbReference>
<proteinExistence type="predicted"/>
<feature type="domain" description="Histidine kinase/HSP90-like ATPase" evidence="4">
    <location>
        <begin position="12"/>
        <end position="125"/>
    </location>
</feature>
<sequence length="283" mass="30321">MDVEISLDLLLPRDAASVPATRRLLDAALTALGVEDQIRGDIELMLTEACTNVIRHVEDGAGYTVRATIQDRRCVIKVIDAGHGFEPGDVPDPGPAEERGRGLLIMRALADDIRFHALPDNGALVALEKHLRYGEDSLGVLLTADSTVPFLGTDPETEEFAARLFDLARAGRTAELVEHLDAGAPPNLADDRGDTLLMLAAHHGHGGTVRALAGRGADPERPNDRGRRPLVGAVFRKEPEVVRALLDVGADPWAGSPSAVDTARKFGAAEFLAWFDETTPPTL</sequence>
<evidence type="ECO:0000313" key="5">
    <source>
        <dbReference type="EMBL" id="GAA4241832.1"/>
    </source>
</evidence>
<keyword evidence="6" id="KW-1185">Reference proteome</keyword>
<evidence type="ECO:0000256" key="2">
    <source>
        <dbReference type="PROSITE-ProRule" id="PRU00023"/>
    </source>
</evidence>
<dbReference type="Proteomes" id="UP001501710">
    <property type="component" value="Unassembled WGS sequence"/>
</dbReference>
<feature type="repeat" description="ANK" evidence="2">
    <location>
        <begin position="192"/>
        <end position="224"/>
    </location>
</feature>
<dbReference type="SUPFAM" id="SSF55874">
    <property type="entry name" value="ATPase domain of HSP90 chaperone/DNA topoisomerase II/histidine kinase"/>
    <property type="match status" value="1"/>
</dbReference>
<organism evidence="5 6">
    <name type="scientific">Actinomadura meridiana</name>
    <dbReference type="NCBI Taxonomy" id="559626"/>
    <lineage>
        <taxon>Bacteria</taxon>
        <taxon>Bacillati</taxon>
        <taxon>Actinomycetota</taxon>
        <taxon>Actinomycetes</taxon>
        <taxon>Streptosporangiales</taxon>
        <taxon>Thermomonosporaceae</taxon>
        <taxon>Actinomadura</taxon>
    </lineage>
</organism>
<name>A0ABP8CQ40_9ACTN</name>
<comment type="caution">
    <text evidence="5">The sequence shown here is derived from an EMBL/GenBank/DDBJ whole genome shotgun (WGS) entry which is preliminary data.</text>
</comment>